<feature type="transmembrane region" description="Helical" evidence="6">
    <location>
        <begin position="372"/>
        <end position="392"/>
    </location>
</feature>
<proteinExistence type="predicted"/>
<evidence type="ECO:0000313" key="9">
    <source>
        <dbReference type="Proteomes" id="UP000019276"/>
    </source>
</evidence>
<dbReference type="SUPFAM" id="SSF56281">
    <property type="entry name" value="Metallo-hydrolase/oxidoreductase"/>
    <property type="match status" value="1"/>
</dbReference>
<dbReference type="GO" id="GO:0005886">
    <property type="term" value="C:plasma membrane"/>
    <property type="evidence" value="ECO:0007669"/>
    <property type="project" value="UniProtKB-SubCell"/>
</dbReference>
<feature type="transmembrane region" description="Helical" evidence="6">
    <location>
        <begin position="464"/>
        <end position="481"/>
    </location>
</feature>
<gene>
    <name evidence="8" type="ORF">DS2_01040</name>
</gene>
<feature type="transmembrane region" description="Helical" evidence="6">
    <location>
        <begin position="404"/>
        <end position="426"/>
    </location>
</feature>
<evidence type="ECO:0000313" key="8">
    <source>
        <dbReference type="EMBL" id="EWH12263.1"/>
    </source>
</evidence>
<dbReference type="CDD" id="cd07731">
    <property type="entry name" value="ComA-like_MBL-fold"/>
    <property type="match status" value="1"/>
</dbReference>
<dbReference type="InterPro" id="IPR052159">
    <property type="entry name" value="Competence_DNA_uptake"/>
</dbReference>
<dbReference type="eggNOG" id="COG2333">
    <property type="taxonomic scope" value="Bacteria"/>
</dbReference>
<evidence type="ECO:0000256" key="3">
    <source>
        <dbReference type="ARBA" id="ARBA00022692"/>
    </source>
</evidence>
<dbReference type="NCBIfam" id="TIGR00361">
    <property type="entry name" value="ComEC_Rec2"/>
    <property type="match status" value="1"/>
</dbReference>
<reference evidence="8 9" key="1">
    <citation type="journal article" date="2014" name="Genome Announc.">
        <title>Draft Genome Sequence of the Agar-Degrading Bacterium Catenovulum sp. Strain DS-2, Isolated from Intestines of Haliotis diversicolor.</title>
        <authorList>
            <person name="Shan D."/>
            <person name="Li X."/>
            <person name="Gu Z."/>
            <person name="Wei G."/>
            <person name="Gao Z."/>
            <person name="Shao Z."/>
        </authorList>
    </citation>
    <scope>NUCLEOTIDE SEQUENCE [LARGE SCALE GENOMIC DNA]</scope>
    <source>
        <strain evidence="8 9">DS-2</strain>
    </source>
</reference>
<protein>
    <submittedName>
        <fullName evidence="8">DNA internalization-related competence protein ComEC/Rec2</fullName>
    </submittedName>
</protein>
<dbReference type="EMBL" id="ARZY01000001">
    <property type="protein sequence ID" value="EWH12263.1"/>
    <property type="molecule type" value="Genomic_DNA"/>
</dbReference>
<organism evidence="8 9">
    <name type="scientific">Catenovulum agarivorans DS-2</name>
    <dbReference type="NCBI Taxonomy" id="1328313"/>
    <lineage>
        <taxon>Bacteria</taxon>
        <taxon>Pseudomonadati</taxon>
        <taxon>Pseudomonadota</taxon>
        <taxon>Gammaproteobacteria</taxon>
        <taxon>Alteromonadales</taxon>
        <taxon>Alteromonadaceae</taxon>
        <taxon>Catenovulum</taxon>
    </lineage>
</organism>
<dbReference type="Pfam" id="PF03772">
    <property type="entry name" value="Competence"/>
    <property type="match status" value="1"/>
</dbReference>
<feature type="transmembrane region" description="Helical" evidence="6">
    <location>
        <begin position="488"/>
        <end position="508"/>
    </location>
</feature>
<evidence type="ECO:0000256" key="6">
    <source>
        <dbReference type="SAM" id="Phobius"/>
    </source>
</evidence>
<feature type="transmembrane region" description="Helical" evidence="6">
    <location>
        <begin position="294"/>
        <end position="314"/>
    </location>
</feature>
<dbReference type="NCBIfam" id="TIGR00360">
    <property type="entry name" value="ComEC_N-term"/>
    <property type="match status" value="1"/>
</dbReference>
<evidence type="ECO:0000256" key="4">
    <source>
        <dbReference type="ARBA" id="ARBA00022989"/>
    </source>
</evidence>
<accession>W7QX04</accession>
<keyword evidence="2" id="KW-1003">Cell membrane</keyword>
<keyword evidence="3 6" id="KW-0812">Transmembrane</keyword>
<keyword evidence="5 6" id="KW-0472">Membrane</keyword>
<dbReference type="AlphaFoldDB" id="W7QX04"/>
<feature type="transmembrane region" description="Helical" evidence="6">
    <location>
        <begin position="235"/>
        <end position="254"/>
    </location>
</feature>
<dbReference type="InterPro" id="IPR035681">
    <property type="entry name" value="ComA-like_MBL"/>
</dbReference>
<dbReference type="Proteomes" id="UP000019276">
    <property type="component" value="Unassembled WGS sequence"/>
</dbReference>
<dbReference type="InterPro" id="IPR004477">
    <property type="entry name" value="ComEC_N"/>
</dbReference>
<dbReference type="Gene3D" id="3.60.15.10">
    <property type="entry name" value="Ribonuclease Z/Hydroxyacylglutathione hydrolase-like"/>
    <property type="match status" value="2"/>
</dbReference>
<dbReference type="Pfam" id="PF00753">
    <property type="entry name" value="Lactamase_B"/>
    <property type="match status" value="1"/>
</dbReference>
<name>W7QX04_9ALTE</name>
<feature type="transmembrane region" description="Helical" evidence="6">
    <location>
        <begin position="20"/>
        <end position="40"/>
    </location>
</feature>
<sequence length="759" mass="85491">MEACLLSFIVGNLVANNLPILFTVNELLVTAVLIGSAIILRYYKIASVLIGLCSVSAFMQWQSLSPIVADNQAQTRIIQAKVTQVSTEVAADGQIQQKLNVVVACVYIDNRCQRSVLQPQTKLRLSYYRAAVALELDQVAKLTVKLKPARGFNNESGFDFQRWLISQNIFATGYIIKAQVLTEHESKRAGWHRELKTLYKNYLYSDLMLALTTGDRSWMTDEHWQLLRTTGTAHLLAISGLHLGLVFAGCYWILRLLFLPWRTSSYFVYQTLIKLCALFCVWFFYFFCEQSIPILRACIFISVWVGCGFIRVNWGSQARFLFALALILCILPLSPLSMSFWLSFAAVAIVLISLHLMKSLRLNQHHVLLRMVYLQFAISILLLPVQMLYFQLLPTASLPANLLAIPWVSLIILPCLVLAALSNFILSQSISQFLLNIAEANLSWLFNCLQWFEQHFVALPSSQMYLLVVVCCIAWIMLWWFRPASKVFKPAFVFILPTAIGFASQLSINHASWRVHMLDVGQGLAVLLEDGQSAVLYDTGDKFSSGFNLFEAVVQPLLVARGLELKHVVISHSDKDHAGGIENVAELWPNAHIYQGQKGCEQVDGKVWLNLTWQSWLNVNADNSNNGSCVVCISKASTNMCLTGDIEKQTEHWLLQQVNFVQLLPVDLLLVAHHGSKTSTSEAFIQAVAPKVAWISRGHLNRFNHPHPTVVARIQNQQSTIYDTSLNGHTKLHLFNSGELKIQSYLPSNLAPWYRSGLN</sequence>
<dbReference type="eggNOG" id="COG0658">
    <property type="taxonomic scope" value="Bacteria"/>
</dbReference>
<dbReference type="Pfam" id="PF13567">
    <property type="entry name" value="DUF4131"/>
    <property type="match status" value="1"/>
</dbReference>
<keyword evidence="9" id="KW-1185">Reference proteome</keyword>
<dbReference type="InterPro" id="IPR025405">
    <property type="entry name" value="DUF4131"/>
</dbReference>
<dbReference type="PANTHER" id="PTHR30619:SF1">
    <property type="entry name" value="RECOMBINATION PROTEIN 2"/>
    <property type="match status" value="1"/>
</dbReference>
<dbReference type="OrthoDB" id="9761531at2"/>
<dbReference type="PATRIC" id="fig|1328313.3.peg.219"/>
<evidence type="ECO:0000259" key="7">
    <source>
        <dbReference type="SMART" id="SM00849"/>
    </source>
</evidence>
<evidence type="ECO:0000256" key="1">
    <source>
        <dbReference type="ARBA" id="ARBA00004651"/>
    </source>
</evidence>
<dbReference type="InterPro" id="IPR036866">
    <property type="entry name" value="RibonucZ/Hydroxyglut_hydro"/>
</dbReference>
<feature type="transmembrane region" description="Helical" evidence="6">
    <location>
        <begin position="320"/>
        <end position="352"/>
    </location>
</feature>
<feature type="transmembrane region" description="Helical" evidence="6">
    <location>
        <begin position="266"/>
        <end position="287"/>
    </location>
</feature>
<comment type="caution">
    <text evidence="8">The sequence shown here is derived from an EMBL/GenBank/DDBJ whole genome shotgun (WGS) entry which is preliminary data.</text>
</comment>
<keyword evidence="4 6" id="KW-1133">Transmembrane helix</keyword>
<dbReference type="GO" id="GO:0030420">
    <property type="term" value="P:establishment of competence for transformation"/>
    <property type="evidence" value="ECO:0007669"/>
    <property type="project" value="InterPro"/>
</dbReference>
<dbReference type="SMART" id="SM00849">
    <property type="entry name" value="Lactamase_B"/>
    <property type="match status" value="1"/>
</dbReference>
<feature type="domain" description="Metallo-beta-lactamase" evidence="7">
    <location>
        <begin position="522"/>
        <end position="699"/>
    </location>
</feature>
<dbReference type="RefSeq" id="WP_035012723.1">
    <property type="nucleotide sequence ID" value="NZ_ARZY01000001.1"/>
</dbReference>
<evidence type="ECO:0000256" key="2">
    <source>
        <dbReference type="ARBA" id="ARBA00022475"/>
    </source>
</evidence>
<dbReference type="STRING" id="1328313.DS2_01040"/>
<evidence type="ECO:0000256" key="5">
    <source>
        <dbReference type="ARBA" id="ARBA00023136"/>
    </source>
</evidence>
<dbReference type="InterPro" id="IPR001279">
    <property type="entry name" value="Metallo-B-lactamas"/>
</dbReference>
<comment type="subcellular location">
    <subcellularLocation>
        <location evidence="1">Cell membrane</location>
        <topology evidence="1">Multi-pass membrane protein</topology>
    </subcellularLocation>
</comment>
<dbReference type="PANTHER" id="PTHR30619">
    <property type="entry name" value="DNA INTERNALIZATION/COMPETENCE PROTEIN COMEC/REC2"/>
    <property type="match status" value="1"/>
</dbReference>
<dbReference type="InterPro" id="IPR004797">
    <property type="entry name" value="Competence_ComEC/Rec2"/>
</dbReference>